<evidence type="ECO:0000313" key="1">
    <source>
        <dbReference type="EMBL" id="GIG14836.1"/>
    </source>
</evidence>
<dbReference type="AlphaFoldDB" id="A0A8J3PEP9"/>
<name>A0A8J3PEP9_9ACTN</name>
<sequence length="78" mass="8463">MPLPPPETPTPTPDAAALVLPDDPTLLEAWLVAVLRCSSPERMASTLFRAEATASERFPARDVVTAMRRVMSRELTGS</sequence>
<keyword evidence="2" id="KW-1185">Reference proteome</keyword>
<organism evidence="1 2">
    <name type="scientific">Catellatospora methionotrophica</name>
    <dbReference type="NCBI Taxonomy" id="121620"/>
    <lineage>
        <taxon>Bacteria</taxon>
        <taxon>Bacillati</taxon>
        <taxon>Actinomycetota</taxon>
        <taxon>Actinomycetes</taxon>
        <taxon>Micromonosporales</taxon>
        <taxon>Micromonosporaceae</taxon>
        <taxon>Catellatospora</taxon>
    </lineage>
</organism>
<dbReference type="EMBL" id="BONJ01000017">
    <property type="protein sequence ID" value="GIG14836.1"/>
    <property type="molecule type" value="Genomic_DNA"/>
</dbReference>
<proteinExistence type="predicted"/>
<evidence type="ECO:0000313" key="2">
    <source>
        <dbReference type="Proteomes" id="UP000660339"/>
    </source>
</evidence>
<protein>
    <submittedName>
        <fullName evidence="1">Uncharacterized protein</fullName>
    </submittedName>
</protein>
<accession>A0A8J3PEP9</accession>
<dbReference type="Proteomes" id="UP000660339">
    <property type="component" value="Unassembled WGS sequence"/>
</dbReference>
<gene>
    <name evidence="1" type="ORF">Cme02nite_31680</name>
</gene>
<comment type="caution">
    <text evidence="1">The sequence shown here is derived from an EMBL/GenBank/DDBJ whole genome shotgun (WGS) entry which is preliminary data.</text>
</comment>
<reference evidence="1" key="1">
    <citation type="submission" date="2021-01" db="EMBL/GenBank/DDBJ databases">
        <title>Whole genome shotgun sequence of Catellatospora methionotrophica NBRC 14553.</title>
        <authorList>
            <person name="Komaki H."/>
            <person name="Tamura T."/>
        </authorList>
    </citation>
    <scope>NUCLEOTIDE SEQUENCE</scope>
    <source>
        <strain evidence="1">NBRC 14553</strain>
    </source>
</reference>